<reference evidence="6" key="1">
    <citation type="journal article" date="2020" name="Nature">
        <title>Giant virus diversity and host interactions through global metagenomics.</title>
        <authorList>
            <person name="Schulz F."/>
            <person name="Roux S."/>
            <person name="Paez-Espino D."/>
            <person name="Jungbluth S."/>
            <person name="Walsh D.A."/>
            <person name="Denef V.J."/>
            <person name="McMahon K.D."/>
            <person name="Konstantinidis K.T."/>
            <person name="Eloe-Fadrosh E.A."/>
            <person name="Kyrpides N.C."/>
            <person name="Woyke T."/>
        </authorList>
    </citation>
    <scope>NUCLEOTIDE SEQUENCE</scope>
    <source>
        <strain evidence="6">GVMAG-M-3300020192-26</strain>
    </source>
</reference>
<keyword evidence="4" id="KW-0175">Coiled coil</keyword>
<organism evidence="6">
    <name type="scientific">viral metagenome</name>
    <dbReference type="NCBI Taxonomy" id="1070528"/>
    <lineage>
        <taxon>unclassified sequences</taxon>
        <taxon>metagenomes</taxon>
        <taxon>organismal metagenomes</taxon>
    </lineage>
</organism>
<keyword evidence="3" id="KW-0862">Zinc</keyword>
<evidence type="ECO:0000259" key="5">
    <source>
        <dbReference type="PROSITE" id="PS50089"/>
    </source>
</evidence>
<keyword evidence="1" id="KW-0479">Metal-binding</keyword>
<feature type="coiled-coil region" evidence="4">
    <location>
        <begin position="162"/>
        <end position="189"/>
    </location>
</feature>
<evidence type="ECO:0000256" key="4">
    <source>
        <dbReference type="SAM" id="Coils"/>
    </source>
</evidence>
<sequence>MQQTEMAEKKEKSSLYGGWFKDRQAEQDQIKKDAWHARQIQEEQEKRAAKKKLELQKQLQMQMEMEYLLQQRHQFREMMQTQMGAMFEMLSDGYDEDGFQRLPDGYDNDGFVQPSVDINTYSRVMKKLKNVPTNQLETVILQFRLSDAARTEILTDITLEREENIKVKVKKTEAEEKETNNQVEKVEKILTDITCNDNTECSICLDVIDDCAKGTPCGHTFHHDCIIDWVKVKPLCPVCKFDFIEPIETKK</sequence>
<accession>A0A6C0CBC1</accession>
<evidence type="ECO:0000256" key="3">
    <source>
        <dbReference type="ARBA" id="ARBA00022833"/>
    </source>
</evidence>
<dbReference type="AlphaFoldDB" id="A0A6C0CBC1"/>
<feature type="domain" description="RING-type" evidence="5">
    <location>
        <begin position="201"/>
        <end position="240"/>
    </location>
</feature>
<evidence type="ECO:0000313" key="6">
    <source>
        <dbReference type="EMBL" id="QHT00969.1"/>
    </source>
</evidence>
<dbReference type="GO" id="GO:0008270">
    <property type="term" value="F:zinc ion binding"/>
    <property type="evidence" value="ECO:0007669"/>
    <property type="project" value="UniProtKB-KW"/>
</dbReference>
<dbReference type="SUPFAM" id="SSF57850">
    <property type="entry name" value="RING/U-box"/>
    <property type="match status" value="1"/>
</dbReference>
<keyword evidence="2" id="KW-0863">Zinc-finger</keyword>
<dbReference type="Gene3D" id="3.30.40.10">
    <property type="entry name" value="Zinc/RING finger domain, C3HC4 (zinc finger)"/>
    <property type="match status" value="1"/>
</dbReference>
<protein>
    <recommendedName>
        <fullName evidence="5">RING-type domain-containing protein</fullName>
    </recommendedName>
</protein>
<proteinExistence type="predicted"/>
<dbReference type="EMBL" id="MN739361">
    <property type="protein sequence ID" value="QHT00969.1"/>
    <property type="molecule type" value="Genomic_DNA"/>
</dbReference>
<dbReference type="PANTHER" id="PTHR15710">
    <property type="entry name" value="E3 UBIQUITIN-PROTEIN LIGASE PRAJA"/>
    <property type="match status" value="1"/>
</dbReference>
<dbReference type="SMART" id="SM00184">
    <property type="entry name" value="RING"/>
    <property type="match status" value="1"/>
</dbReference>
<dbReference type="PROSITE" id="PS50089">
    <property type="entry name" value="ZF_RING_2"/>
    <property type="match status" value="1"/>
</dbReference>
<evidence type="ECO:0000256" key="1">
    <source>
        <dbReference type="ARBA" id="ARBA00022723"/>
    </source>
</evidence>
<name>A0A6C0CBC1_9ZZZZ</name>
<dbReference type="InterPro" id="IPR001841">
    <property type="entry name" value="Znf_RING"/>
</dbReference>
<dbReference type="InterPro" id="IPR013083">
    <property type="entry name" value="Znf_RING/FYVE/PHD"/>
</dbReference>
<dbReference type="Pfam" id="PF13639">
    <property type="entry name" value="zf-RING_2"/>
    <property type="match status" value="1"/>
</dbReference>
<evidence type="ECO:0000256" key="2">
    <source>
        <dbReference type="ARBA" id="ARBA00022771"/>
    </source>
</evidence>